<proteinExistence type="predicted"/>
<sequence>MNLFTENSSLNSINEMIVSQIPKYSLIGDLPLSREDFNHLASIIKVEIKENPQIFNMYKECLTVFLVFCAVYEYDKKTFWQPIERYTGDLSYQRRMEMYSTFLSVVKKYKLNTFENESEEGYTYVTPILCHAGIPIKALDSYFSAISNTVNDAFYDDFDVDDYLSYLKNKTEMPVKRYIRLSDKRNSYSFIQNTKQLVLSDNVDSDEVMDSGNYTRMLEQIFLWKERPTNKKNLQARGNVQINAPKIKFDLDGVGIYCEVPKIIVKDCYDSYIIWEISSDETTNIVKADFFRRSGVLVSEEKIITLKPANSYSIILKVDDNQISKWEFSGVEDNYIAFSQNGNVIKTEHLPNNSVILLLNKNISIIEKDKLSINELPQIPFWNSYNVYKVDLSNSKVLKCSGLNIRVNSENKPIIEGGETLFNQENSRAYITLPYIKVPIITDGEWHIEIKHKAGSDVISKTNVVVGSDCERFSLSNYIKNESYGEYEIKIWNRNGINGRFSVEYVPIGTIQLDKNDYWPTNYQGYQNKIQKLRTSKNVDIDIYNAERVSKIYQDNHNVYQYKINEKNRYLIGEYRYTYNGYVFSTPIKKNVYPVSWGIIGLENEIIDLSSRVYTLTLQDLNNATDPYLLFGFNLDPIYDVQTIKIDLVGPDKRIVMSNKILIENKDGLRVQLNPFLFEVQNTSNTIDFHLRITCLNSNELIVSSFLVARFQDEVVVGNAVFSLDENNIFFKWKEQGTFCGRELVLFNFLKPWVKPYHFEIEDKMCEITINTEMLEEGIYRYVIQKETDDLFEEVEAEICALKDFQKKRIIVKGEQKYSSDMEKILYQLLRSRFMKKELVPKRLTQIKSQISSISVKVPEDINLLANTYILHDRFYLENEDSTEVMSIFTGLFDLFSNYGSETIKYILESDFSKRYKQELLHKFYCINLTSRTRISNFQLKLLGEINEDMAGFINLVQSEDNLKGLNWAGISGIEVLKVDNLFADEEVAATFLSEENLGKSSYIAAYFQYVYDYLQKPKNFTKKSADFLREFQKQHLVEETIIFGKTRLQLIAEWKENNKAEIIQERLAYARDILCKSELKEQFKDAFEAIAKRKTDDELGYYIGLIALYSSFIRNGLMEETRQFCHILLYTIEKCKKLYYRDAIIFELYMRLERGYSWV</sequence>
<evidence type="ECO:0008006" key="3">
    <source>
        <dbReference type="Google" id="ProtNLM"/>
    </source>
</evidence>
<accession>A0ABS2ZA77</accession>
<reference evidence="1 2" key="1">
    <citation type="submission" date="2021-01" db="EMBL/GenBank/DDBJ databases">
        <title>Genome Sequencing of Type Strains.</title>
        <authorList>
            <person name="Lemaire J.F."/>
            <person name="Inderbitzin P."/>
            <person name="Collins S.B."/>
            <person name="Wespe N."/>
            <person name="Knight-Connoni V."/>
        </authorList>
    </citation>
    <scope>NUCLEOTIDE SEQUENCE [LARGE SCALE GENOMIC DNA]</scope>
    <source>
        <strain evidence="1 2">DSM 14730</strain>
    </source>
</reference>
<comment type="caution">
    <text evidence="1">The sequence shown here is derived from an EMBL/GenBank/DDBJ whole genome shotgun (WGS) entry which is preliminary data.</text>
</comment>
<protein>
    <recommendedName>
        <fullName evidence="3">Baseplate protein J-like domain-containing protein</fullName>
    </recommendedName>
</protein>
<evidence type="ECO:0000313" key="2">
    <source>
        <dbReference type="Proteomes" id="UP001319060"/>
    </source>
</evidence>
<organism evidence="1 2">
    <name type="scientific">Fictibacillus barbaricus</name>
    <dbReference type="NCBI Taxonomy" id="182136"/>
    <lineage>
        <taxon>Bacteria</taxon>
        <taxon>Bacillati</taxon>
        <taxon>Bacillota</taxon>
        <taxon>Bacilli</taxon>
        <taxon>Bacillales</taxon>
        <taxon>Fictibacillaceae</taxon>
        <taxon>Fictibacillus</taxon>
    </lineage>
</organism>
<name>A0ABS2ZA77_9BACL</name>
<evidence type="ECO:0000313" key="1">
    <source>
        <dbReference type="EMBL" id="MBN3545093.1"/>
    </source>
</evidence>
<dbReference type="Proteomes" id="UP001319060">
    <property type="component" value="Unassembled WGS sequence"/>
</dbReference>
<dbReference type="EMBL" id="JAFHKS010000042">
    <property type="protein sequence ID" value="MBN3545093.1"/>
    <property type="molecule type" value="Genomic_DNA"/>
</dbReference>
<dbReference type="RefSeq" id="WP_188403275.1">
    <property type="nucleotide sequence ID" value="NZ_BMCE01000002.1"/>
</dbReference>
<gene>
    <name evidence="1" type="ORF">JYA64_07295</name>
</gene>
<keyword evidence="2" id="KW-1185">Reference proteome</keyword>